<dbReference type="PANTHER" id="PTHR46071">
    <property type="entry name" value="ANKYRIN REPEAT AND BTB/POZ DOMAIN-CONTAINING"/>
    <property type="match status" value="1"/>
</dbReference>
<accession>A0A8C6P296</accession>
<dbReference type="Pfam" id="PF00651">
    <property type="entry name" value="BTB"/>
    <property type="match status" value="1"/>
</dbReference>
<dbReference type="SUPFAM" id="SSF48403">
    <property type="entry name" value="Ankyrin repeat"/>
    <property type="match status" value="1"/>
</dbReference>
<dbReference type="Pfam" id="PF12796">
    <property type="entry name" value="Ank_2"/>
    <property type="match status" value="1"/>
</dbReference>
<dbReference type="InterPro" id="IPR000210">
    <property type="entry name" value="BTB/POZ_dom"/>
</dbReference>
<reference evidence="3" key="2">
    <citation type="submission" date="2025-08" db="UniProtKB">
        <authorList>
            <consortium name="Ensembl"/>
        </authorList>
    </citation>
    <scope>IDENTIFICATION</scope>
</reference>
<dbReference type="SMART" id="SM00225">
    <property type="entry name" value="BTB"/>
    <property type="match status" value="1"/>
</dbReference>
<evidence type="ECO:0000259" key="2">
    <source>
        <dbReference type="PROSITE" id="PS50097"/>
    </source>
</evidence>
<evidence type="ECO:0000256" key="1">
    <source>
        <dbReference type="PROSITE-ProRule" id="PRU00023"/>
    </source>
</evidence>
<reference evidence="3" key="1">
    <citation type="submission" date="2014-08" db="EMBL/GenBank/DDBJ databases">
        <authorList>
            <person name="Senf B."/>
            <person name="Petzold A."/>
            <person name="Downie B.R."/>
            <person name="Koch P."/>
            <person name="Platzer M."/>
        </authorList>
    </citation>
    <scope>NUCLEOTIDE SEQUENCE [LARGE SCALE GENOMIC DNA]</scope>
    <source>
        <strain evidence="3">GRZ</strain>
    </source>
</reference>
<name>A0A8C6P296_NOTFU</name>
<dbReference type="SUPFAM" id="SSF54695">
    <property type="entry name" value="POZ domain"/>
    <property type="match status" value="1"/>
</dbReference>
<evidence type="ECO:0000313" key="3">
    <source>
        <dbReference type="Ensembl" id="ENSNFUP00015037062.1"/>
    </source>
</evidence>
<proteinExistence type="predicted"/>
<organism evidence="3 4">
    <name type="scientific">Nothobranchius furzeri</name>
    <name type="common">Turquoise killifish</name>
    <dbReference type="NCBI Taxonomy" id="105023"/>
    <lineage>
        <taxon>Eukaryota</taxon>
        <taxon>Metazoa</taxon>
        <taxon>Chordata</taxon>
        <taxon>Craniata</taxon>
        <taxon>Vertebrata</taxon>
        <taxon>Euteleostomi</taxon>
        <taxon>Actinopterygii</taxon>
        <taxon>Neopterygii</taxon>
        <taxon>Teleostei</taxon>
        <taxon>Neoteleostei</taxon>
        <taxon>Acanthomorphata</taxon>
        <taxon>Ovalentaria</taxon>
        <taxon>Atherinomorphae</taxon>
        <taxon>Cyprinodontiformes</taxon>
        <taxon>Nothobranchiidae</taxon>
        <taxon>Nothobranchius</taxon>
    </lineage>
</organism>
<dbReference type="InterPro" id="IPR011333">
    <property type="entry name" value="SKP1/BTB/POZ_sf"/>
</dbReference>
<dbReference type="Gene3D" id="3.30.710.10">
    <property type="entry name" value="Potassium Channel Kv1.1, Chain A"/>
    <property type="match status" value="1"/>
</dbReference>
<dbReference type="GeneTree" id="ENSGT00940000157661"/>
<dbReference type="Proteomes" id="UP000694548">
    <property type="component" value="Chromosome sgr13"/>
</dbReference>
<feature type="repeat" description="ANK" evidence="1">
    <location>
        <begin position="186"/>
        <end position="218"/>
    </location>
</feature>
<protein>
    <submittedName>
        <fullName evidence="3">Ankyrin repeat and BTB domain containing 2</fullName>
    </submittedName>
</protein>
<dbReference type="InterPro" id="IPR052089">
    <property type="entry name" value="Ankyrin-BTB/POZ_domain"/>
</dbReference>
<reference evidence="3" key="3">
    <citation type="submission" date="2025-09" db="UniProtKB">
        <authorList>
            <consortium name="Ensembl"/>
        </authorList>
    </citation>
    <scope>IDENTIFICATION</scope>
</reference>
<dbReference type="Gene3D" id="1.25.40.20">
    <property type="entry name" value="Ankyrin repeat-containing domain"/>
    <property type="match status" value="1"/>
</dbReference>
<dbReference type="InterPro" id="IPR036770">
    <property type="entry name" value="Ankyrin_rpt-contain_sf"/>
</dbReference>
<dbReference type="SMART" id="SM00248">
    <property type="entry name" value="ANK"/>
    <property type="match status" value="2"/>
</dbReference>
<dbReference type="PROSITE" id="PS50097">
    <property type="entry name" value="BTB"/>
    <property type="match status" value="1"/>
</dbReference>
<dbReference type="PROSITE" id="PS50297">
    <property type="entry name" value="ANK_REP_REGION"/>
    <property type="match status" value="2"/>
</dbReference>
<evidence type="ECO:0000313" key="4">
    <source>
        <dbReference type="Proteomes" id="UP000694548"/>
    </source>
</evidence>
<keyword evidence="1" id="KW-0040">ANK repeat</keyword>
<dbReference type="FunFam" id="1.25.40.20:FF:000045">
    <property type="entry name" value="Ankyrin repeat and BTB/POZ domain-containing protein 2"/>
    <property type="match status" value="1"/>
</dbReference>
<keyword evidence="4" id="KW-1185">Reference proteome</keyword>
<dbReference type="PANTHER" id="PTHR46071:SF3">
    <property type="entry name" value="ANKYRIN REPEAT AND BTB_POZ DOMAIN-CONTAINING PROTEIN 2"/>
    <property type="match status" value="1"/>
</dbReference>
<dbReference type="Ensembl" id="ENSNFUT00015038700.1">
    <property type="protein sequence ID" value="ENSNFUP00015037062.1"/>
    <property type="gene ID" value="ENSNFUG00015017935.1"/>
</dbReference>
<gene>
    <name evidence="3" type="primary">ABTB2</name>
</gene>
<feature type="repeat" description="ANK" evidence="1">
    <location>
        <begin position="140"/>
        <end position="172"/>
    </location>
</feature>
<feature type="domain" description="BTB" evidence="2">
    <location>
        <begin position="461"/>
        <end position="523"/>
    </location>
</feature>
<dbReference type="PROSITE" id="PS50088">
    <property type="entry name" value="ANK_REPEAT"/>
    <property type="match status" value="2"/>
</dbReference>
<dbReference type="AlphaFoldDB" id="A0A8C6P296"/>
<dbReference type="InterPro" id="IPR002110">
    <property type="entry name" value="Ankyrin_rpt"/>
</dbReference>
<sequence length="544" mass="59804">MNHLFVTQLHHAGGADSGFNCTNHKMNRAVFSCRPFLLLPPLMEWMRVAIVHAEHRKSPLVDSDDVRQTARLLLPGLDCEPRQLKPECCFSSFKRLDSKAAIEKFNLDLGFRMLNCGRTDLIGQAIDLLGADGVNSMDDQGMTPLMYACAAGDEALVQMLIDAGANLDVAVPPCSPKHPSVHPDSRHWTALTFAVLHGHIPVVQLLLDAGANVEGAAVRNGQESTAETPLQLASRAAHGAALDYRDLSTCLHIISCSFLSTPVYLTRNVLRKLLTQPQQVKEDVLSLEEILAEGVEDEVSPFLPLSLSAPSNGTTSPQEVGVPKLCKTRMKALQEASYYSAEHGYLDVTMELRAMGVPWKLHVWLESLRCAQQQSRTGVILSLLREFTTIREEDYCNELITTGLPLMFSILRTNKNDAILQQLAAIFSYCFGTAPLPAIPEMKASLSAQLDPHFLNNPEMSDVTFLVEGKPFYGHKVLLITASDKFKSLLTSSGPNGSPNKQIEIHDVKYSIFQMMISYLYCGGTDSLTTNVPDLLEVRITAGT</sequence>